<dbReference type="InterPro" id="IPR020752">
    <property type="entry name" value="Glu-tRNA-synth_I_codon-bd_sub1"/>
</dbReference>
<evidence type="ECO:0000256" key="6">
    <source>
        <dbReference type="ARBA" id="ARBA00022840"/>
    </source>
</evidence>
<evidence type="ECO:0000256" key="9">
    <source>
        <dbReference type="ARBA" id="ARBA00030865"/>
    </source>
</evidence>
<evidence type="ECO:0000259" key="11">
    <source>
        <dbReference type="Pfam" id="PF19269"/>
    </source>
</evidence>
<evidence type="ECO:0000256" key="1">
    <source>
        <dbReference type="ARBA" id="ARBA00007894"/>
    </source>
</evidence>
<dbReference type="HAMAP" id="MF_00022">
    <property type="entry name" value="Glu_tRNA_synth_type1"/>
    <property type="match status" value="1"/>
</dbReference>
<evidence type="ECO:0000259" key="10">
    <source>
        <dbReference type="Pfam" id="PF00749"/>
    </source>
</evidence>
<comment type="similarity">
    <text evidence="1">Belongs to the class-I aminoacyl-tRNA synthetase family. Glutamate--tRNA ligase type 1 subfamily.</text>
</comment>
<dbReference type="GO" id="GO:0000049">
    <property type="term" value="F:tRNA binding"/>
    <property type="evidence" value="ECO:0007669"/>
    <property type="project" value="InterPro"/>
</dbReference>
<dbReference type="PANTHER" id="PTHR43311">
    <property type="entry name" value="GLUTAMATE--TRNA LIGASE"/>
    <property type="match status" value="1"/>
</dbReference>
<evidence type="ECO:0000256" key="4">
    <source>
        <dbReference type="ARBA" id="ARBA00022598"/>
    </source>
</evidence>
<dbReference type="PANTHER" id="PTHR43311:SF2">
    <property type="entry name" value="GLUTAMATE--TRNA LIGASE, MITOCHONDRIAL-RELATED"/>
    <property type="match status" value="1"/>
</dbReference>
<dbReference type="Gene3D" id="3.40.50.620">
    <property type="entry name" value="HUPs"/>
    <property type="match status" value="2"/>
</dbReference>
<dbReference type="InterPro" id="IPR045462">
    <property type="entry name" value="aa-tRNA-synth_I_cd-bd"/>
</dbReference>
<dbReference type="GO" id="GO:0005829">
    <property type="term" value="C:cytosol"/>
    <property type="evidence" value="ECO:0007669"/>
    <property type="project" value="TreeGrafter"/>
</dbReference>
<dbReference type="GO" id="GO:0004818">
    <property type="term" value="F:glutamate-tRNA ligase activity"/>
    <property type="evidence" value="ECO:0007669"/>
    <property type="project" value="UniProtKB-EC"/>
</dbReference>
<keyword evidence="3" id="KW-0963">Cytoplasm</keyword>
<dbReference type="PROSITE" id="PS00178">
    <property type="entry name" value="AA_TRNA_LIGASE_I"/>
    <property type="match status" value="1"/>
</dbReference>
<dbReference type="InterPro" id="IPR020058">
    <property type="entry name" value="Glu/Gln-tRNA-synth_Ib_cat-dom"/>
</dbReference>
<name>X0U8F7_9ZZZZ</name>
<evidence type="ECO:0000256" key="5">
    <source>
        <dbReference type="ARBA" id="ARBA00022741"/>
    </source>
</evidence>
<organism evidence="12">
    <name type="scientific">marine sediment metagenome</name>
    <dbReference type="NCBI Taxonomy" id="412755"/>
    <lineage>
        <taxon>unclassified sequences</taxon>
        <taxon>metagenomes</taxon>
        <taxon>ecological metagenomes</taxon>
    </lineage>
</organism>
<keyword evidence="8" id="KW-0030">Aminoacyl-tRNA synthetase</keyword>
<dbReference type="Gene3D" id="1.10.8.70">
    <property type="entry name" value="Glutamate-tRNA synthetase, class I, anticodon-binding domain 1"/>
    <property type="match status" value="1"/>
</dbReference>
<dbReference type="EMBL" id="BARS01002386">
    <property type="protein sequence ID" value="GAF84790.1"/>
    <property type="molecule type" value="Genomic_DNA"/>
</dbReference>
<dbReference type="InterPro" id="IPR020751">
    <property type="entry name" value="aa-tRNA-synth_I_codon-bd_sub2"/>
</dbReference>
<keyword evidence="7" id="KW-0648">Protein biosynthesis</keyword>
<dbReference type="InterPro" id="IPR008925">
    <property type="entry name" value="aa_tRNA-synth_I_cd-bd_sf"/>
</dbReference>
<sequence length="422" mass="48389">SPTGYLHIGGVRTALFNWLFARHNQGTFILRIEDTDKARSSKIYLDQILQDLNWLDLNWDEGPYFQSQRYRLYQENAQKLLKQGRAYKEGNAIILRIPAKPFEFVDLIRGPIKFETAAFKDQVLIKSDGTATYNFACCLDDHDMRISHVIRGEDHISNTPKQIAIYEALEVRPPKFAHIPLIVASDRSRLSKRKGAMPVSYYREQGYLAEGLFNFLALLGWSPGDDREILSPEEIIQNFTLERIVKSGAYFDTEKLDWMNGQHIQNLDIQVLVKSLLPFLLEKNLITQNYDQSLLAQIIDLCKERAKKLSDFLQLADFFFLSKIKYGPEAKQFLLKEEGTKEIFARLIEVLERLKTFDTQTLESVSRELIAVLGIKSGTLIHPVRVALTGKRVGPSLFELMAVLGKEKVLERLSQAHNLCAH</sequence>
<dbReference type="Pfam" id="PF00749">
    <property type="entry name" value="tRNA-synt_1c"/>
    <property type="match status" value="2"/>
</dbReference>
<dbReference type="InterPro" id="IPR001412">
    <property type="entry name" value="aa-tRNA-synth_I_CS"/>
</dbReference>
<dbReference type="EC" id="6.1.1.17" evidence="2"/>
<keyword evidence="4" id="KW-0436">Ligase</keyword>
<dbReference type="SUPFAM" id="SSF52374">
    <property type="entry name" value="Nucleotidylyl transferase"/>
    <property type="match status" value="1"/>
</dbReference>
<gene>
    <name evidence="12" type="ORF">S01H1_04524</name>
</gene>
<dbReference type="NCBIfam" id="TIGR00464">
    <property type="entry name" value="gltX_bact"/>
    <property type="match status" value="1"/>
</dbReference>
<protein>
    <recommendedName>
        <fullName evidence="2">glutamate--tRNA ligase</fullName>
        <ecNumber evidence="2">6.1.1.17</ecNumber>
    </recommendedName>
    <alternativeName>
        <fullName evidence="9">Glutamyl-tRNA synthetase</fullName>
    </alternativeName>
</protein>
<feature type="domain" description="Aminoacyl-tRNA synthetase class I anticodon-binding" evidence="11">
    <location>
        <begin position="272"/>
        <end position="416"/>
    </location>
</feature>
<dbReference type="GO" id="GO:0005524">
    <property type="term" value="F:ATP binding"/>
    <property type="evidence" value="ECO:0007669"/>
    <property type="project" value="UniProtKB-KW"/>
</dbReference>
<evidence type="ECO:0000256" key="7">
    <source>
        <dbReference type="ARBA" id="ARBA00022917"/>
    </source>
</evidence>
<dbReference type="InterPro" id="IPR033910">
    <property type="entry name" value="GluRS_core"/>
</dbReference>
<accession>X0U8F7</accession>
<keyword evidence="5" id="KW-0547">Nucleotide-binding</keyword>
<dbReference type="SUPFAM" id="SSF48163">
    <property type="entry name" value="An anticodon-binding domain of class I aminoacyl-tRNA synthetases"/>
    <property type="match status" value="1"/>
</dbReference>
<feature type="domain" description="Glutamyl/glutaminyl-tRNA synthetase class Ib catalytic" evidence="10">
    <location>
        <begin position="96"/>
        <end position="258"/>
    </location>
</feature>
<dbReference type="AlphaFoldDB" id="X0U8F7"/>
<dbReference type="Gene3D" id="1.10.10.350">
    <property type="match status" value="1"/>
</dbReference>
<evidence type="ECO:0000256" key="3">
    <source>
        <dbReference type="ARBA" id="ARBA00022490"/>
    </source>
</evidence>
<keyword evidence="6" id="KW-0067">ATP-binding</keyword>
<evidence type="ECO:0000256" key="2">
    <source>
        <dbReference type="ARBA" id="ARBA00012835"/>
    </source>
</evidence>
<dbReference type="Pfam" id="PF19269">
    <property type="entry name" value="Anticodon_2"/>
    <property type="match status" value="1"/>
</dbReference>
<dbReference type="GO" id="GO:0008270">
    <property type="term" value="F:zinc ion binding"/>
    <property type="evidence" value="ECO:0007669"/>
    <property type="project" value="InterPro"/>
</dbReference>
<dbReference type="InterPro" id="IPR014729">
    <property type="entry name" value="Rossmann-like_a/b/a_fold"/>
</dbReference>
<feature type="non-terminal residue" evidence="12">
    <location>
        <position position="1"/>
    </location>
</feature>
<reference evidence="12" key="1">
    <citation type="journal article" date="2014" name="Front. Microbiol.">
        <title>High frequency of phylogenetically diverse reductive dehalogenase-homologous genes in deep subseafloor sedimentary metagenomes.</title>
        <authorList>
            <person name="Kawai M."/>
            <person name="Futagami T."/>
            <person name="Toyoda A."/>
            <person name="Takaki Y."/>
            <person name="Nishi S."/>
            <person name="Hori S."/>
            <person name="Arai W."/>
            <person name="Tsubouchi T."/>
            <person name="Morono Y."/>
            <person name="Uchiyama I."/>
            <person name="Ito T."/>
            <person name="Fujiyama A."/>
            <person name="Inagaki F."/>
            <person name="Takami H."/>
        </authorList>
    </citation>
    <scope>NUCLEOTIDE SEQUENCE</scope>
    <source>
        <strain evidence="12">Expedition CK06-06</strain>
    </source>
</reference>
<dbReference type="CDD" id="cd00808">
    <property type="entry name" value="GluRS_core"/>
    <property type="match status" value="1"/>
</dbReference>
<comment type="caution">
    <text evidence="12">The sequence shown here is derived from an EMBL/GenBank/DDBJ whole genome shotgun (WGS) entry which is preliminary data.</text>
</comment>
<dbReference type="PRINTS" id="PR00987">
    <property type="entry name" value="TRNASYNTHGLU"/>
</dbReference>
<dbReference type="InterPro" id="IPR000924">
    <property type="entry name" value="Glu/Gln-tRNA-synth"/>
</dbReference>
<dbReference type="GO" id="GO:0006424">
    <property type="term" value="P:glutamyl-tRNA aminoacylation"/>
    <property type="evidence" value="ECO:0007669"/>
    <property type="project" value="InterPro"/>
</dbReference>
<evidence type="ECO:0000256" key="8">
    <source>
        <dbReference type="ARBA" id="ARBA00023146"/>
    </source>
</evidence>
<dbReference type="InterPro" id="IPR004527">
    <property type="entry name" value="Glu-tRNA-ligase_bac/mito"/>
</dbReference>
<proteinExistence type="inferred from homology"/>
<evidence type="ECO:0000313" key="12">
    <source>
        <dbReference type="EMBL" id="GAF84790.1"/>
    </source>
</evidence>
<dbReference type="InterPro" id="IPR049940">
    <property type="entry name" value="GluQ/Sye"/>
</dbReference>
<feature type="domain" description="Glutamyl/glutaminyl-tRNA synthetase class Ib catalytic" evidence="10">
    <location>
        <begin position="1"/>
        <end position="89"/>
    </location>
</feature>